<feature type="transmembrane region" description="Helical" evidence="7">
    <location>
        <begin position="138"/>
        <end position="160"/>
    </location>
</feature>
<proteinExistence type="predicted"/>
<feature type="domain" description="Phage shock protein PspC N-terminal" evidence="8">
    <location>
        <begin position="3"/>
        <end position="60"/>
    </location>
</feature>
<comment type="subcellular location">
    <subcellularLocation>
        <location evidence="1">Cell membrane</location>
        <topology evidence="1">Single-pass membrane protein</topology>
    </subcellularLocation>
</comment>
<dbReference type="InterPro" id="IPR007168">
    <property type="entry name" value="Phageshock_PspC_N"/>
</dbReference>
<gene>
    <name evidence="9" type="ORF">JOC73_000009</name>
</gene>
<keyword evidence="4 7" id="KW-1133">Transmembrane helix</keyword>
<feature type="compositionally biased region" description="Basic and acidic residues" evidence="6">
    <location>
        <begin position="90"/>
        <end position="112"/>
    </location>
</feature>
<dbReference type="Pfam" id="PF04024">
    <property type="entry name" value="PspC"/>
    <property type="match status" value="1"/>
</dbReference>
<dbReference type="PANTHER" id="PTHR33885:SF3">
    <property type="entry name" value="PHAGE SHOCK PROTEIN C"/>
    <property type="match status" value="1"/>
</dbReference>
<evidence type="ECO:0000313" key="10">
    <source>
        <dbReference type="Proteomes" id="UP001314796"/>
    </source>
</evidence>
<feature type="transmembrane region" description="Helical" evidence="7">
    <location>
        <begin position="34"/>
        <end position="58"/>
    </location>
</feature>
<feature type="transmembrane region" description="Helical" evidence="7">
    <location>
        <begin position="116"/>
        <end position="132"/>
    </location>
</feature>
<sequence>MKKKLYLSRRDKKLAGVCGGIAEYFDIDATLVRLLWVLFTIMPNGAGLILYVIAAIVMTEAPRQQEVKNDSWEVEAEVEVMDDEGNPNKTEARDYAEAENIEREESSPPKRSERDGLLIGGILVILGGYLFTRNFFDFFWLDFKYLVPMILIGIGAAILIKGRK</sequence>
<comment type="caution">
    <text evidence="9">The sequence shown here is derived from an EMBL/GenBank/DDBJ whole genome shotgun (WGS) entry which is preliminary data.</text>
</comment>
<evidence type="ECO:0000256" key="2">
    <source>
        <dbReference type="ARBA" id="ARBA00022475"/>
    </source>
</evidence>
<evidence type="ECO:0000256" key="7">
    <source>
        <dbReference type="SAM" id="Phobius"/>
    </source>
</evidence>
<evidence type="ECO:0000256" key="1">
    <source>
        <dbReference type="ARBA" id="ARBA00004162"/>
    </source>
</evidence>
<dbReference type="RefSeq" id="WP_204399794.1">
    <property type="nucleotide sequence ID" value="NZ_JAFBEE010000001.1"/>
</dbReference>
<accession>A0ABS2NKN3</accession>
<keyword evidence="10" id="KW-1185">Reference proteome</keyword>
<dbReference type="PANTHER" id="PTHR33885">
    <property type="entry name" value="PHAGE SHOCK PROTEIN C"/>
    <property type="match status" value="1"/>
</dbReference>
<keyword evidence="5 7" id="KW-0472">Membrane</keyword>
<keyword evidence="3 7" id="KW-0812">Transmembrane</keyword>
<evidence type="ECO:0000259" key="8">
    <source>
        <dbReference type="Pfam" id="PF04024"/>
    </source>
</evidence>
<dbReference type="Proteomes" id="UP001314796">
    <property type="component" value="Unassembled WGS sequence"/>
</dbReference>
<organism evidence="9 10">
    <name type="scientific">Alkaliphilus hydrothermalis</name>
    <dbReference type="NCBI Taxonomy" id="1482730"/>
    <lineage>
        <taxon>Bacteria</taxon>
        <taxon>Bacillati</taxon>
        <taxon>Bacillota</taxon>
        <taxon>Clostridia</taxon>
        <taxon>Peptostreptococcales</taxon>
        <taxon>Natronincolaceae</taxon>
        <taxon>Alkaliphilus</taxon>
    </lineage>
</organism>
<keyword evidence="2" id="KW-1003">Cell membrane</keyword>
<evidence type="ECO:0000256" key="5">
    <source>
        <dbReference type="ARBA" id="ARBA00023136"/>
    </source>
</evidence>
<protein>
    <submittedName>
        <fullName evidence="9">Phage shock protein C</fullName>
    </submittedName>
</protein>
<evidence type="ECO:0000256" key="6">
    <source>
        <dbReference type="SAM" id="MobiDB-lite"/>
    </source>
</evidence>
<dbReference type="EMBL" id="JAFBEE010000001">
    <property type="protein sequence ID" value="MBM7613501.1"/>
    <property type="molecule type" value="Genomic_DNA"/>
</dbReference>
<feature type="region of interest" description="Disordered" evidence="6">
    <location>
        <begin position="78"/>
        <end position="112"/>
    </location>
</feature>
<name>A0ABS2NKN3_9FIRM</name>
<dbReference type="InterPro" id="IPR052027">
    <property type="entry name" value="PspC"/>
</dbReference>
<reference evidence="9 10" key="1">
    <citation type="submission" date="2021-01" db="EMBL/GenBank/DDBJ databases">
        <title>Genomic Encyclopedia of Type Strains, Phase IV (KMG-IV): sequencing the most valuable type-strain genomes for metagenomic binning, comparative biology and taxonomic classification.</title>
        <authorList>
            <person name="Goeker M."/>
        </authorList>
    </citation>
    <scope>NUCLEOTIDE SEQUENCE [LARGE SCALE GENOMIC DNA]</scope>
    <source>
        <strain evidence="9 10">DSM 25890</strain>
    </source>
</reference>
<evidence type="ECO:0000256" key="4">
    <source>
        <dbReference type="ARBA" id="ARBA00022989"/>
    </source>
</evidence>
<evidence type="ECO:0000256" key="3">
    <source>
        <dbReference type="ARBA" id="ARBA00022692"/>
    </source>
</evidence>
<evidence type="ECO:0000313" key="9">
    <source>
        <dbReference type="EMBL" id="MBM7613501.1"/>
    </source>
</evidence>